<accession>A0ABQ1M7N7</accession>
<dbReference type="InterPro" id="IPR011652">
    <property type="entry name" value="MORN_2"/>
</dbReference>
<evidence type="ECO:0000313" key="2">
    <source>
        <dbReference type="EMBL" id="GGC36094.1"/>
    </source>
</evidence>
<feature type="chain" id="PRO_5046735265" description="Antitoxin component YwqK of the YwqJK toxin-antitoxin module" evidence="1">
    <location>
        <begin position="20"/>
        <end position="532"/>
    </location>
</feature>
<dbReference type="EMBL" id="BMFD01000004">
    <property type="protein sequence ID" value="GGC36094.1"/>
    <property type="molecule type" value="Genomic_DNA"/>
</dbReference>
<proteinExistence type="predicted"/>
<evidence type="ECO:0000313" key="3">
    <source>
        <dbReference type="Proteomes" id="UP000635885"/>
    </source>
</evidence>
<evidence type="ECO:0000256" key="1">
    <source>
        <dbReference type="SAM" id="SignalP"/>
    </source>
</evidence>
<name>A0ABQ1M7N7_9BACT</name>
<protein>
    <recommendedName>
        <fullName evidence="4">Antitoxin component YwqK of the YwqJK toxin-antitoxin module</fullName>
    </recommendedName>
</protein>
<gene>
    <name evidence="2" type="ORF">GCM10010993_13680</name>
</gene>
<evidence type="ECO:0008006" key="4">
    <source>
        <dbReference type="Google" id="ProtNLM"/>
    </source>
</evidence>
<dbReference type="Gene3D" id="3.90.930.1">
    <property type="match status" value="1"/>
</dbReference>
<keyword evidence="1" id="KW-0732">Signal</keyword>
<dbReference type="PANTHER" id="PTHR33706:SF1">
    <property type="entry name" value="TPR REPEAT PROTEIN"/>
    <property type="match status" value="1"/>
</dbReference>
<dbReference type="Pfam" id="PF07661">
    <property type="entry name" value="MORN_2"/>
    <property type="match status" value="3"/>
</dbReference>
<keyword evidence="3" id="KW-1185">Reference proteome</keyword>
<reference evidence="3" key="1">
    <citation type="journal article" date="2019" name="Int. J. Syst. Evol. Microbiol.">
        <title>The Global Catalogue of Microorganisms (GCM) 10K type strain sequencing project: providing services to taxonomists for standard genome sequencing and annotation.</title>
        <authorList>
            <consortium name="The Broad Institute Genomics Platform"/>
            <consortium name="The Broad Institute Genome Sequencing Center for Infectious Disease"/>
            <person name="Wu L."/>
            <person name="Ma J."/>
        </authorList>
    </citation>
    <scope>NUCLEOTIDE SEQUENCE [LARGE SCALE GENOMIC DNA]</scope>
    <source>
        <strain evidence="3">CGMCC 1.12479</strain>
    </source>
</reference>
<organism evidence="2 3">
    <name type="scientific">Belliella aquatica</name>
    <dbReference type="NCBI Taxonomy" id="1323734"/>
    <lineage>
        <taxon>Bacteria</taxon>
        <taxon>Pseudomonadati</taxon>
        <taxon>Bacteroidota</taxon>
        <taxon>Cytophagia</taxon>
        <taxon>Cytophagales</taxon>
        <taxon>Cyclobacteriaceae</taxon>
        <taxon>Belliella</taxon>
    </lineage>
</organism>
<dbReference type="Proteomes" id="UP000635885">
    <property type="component" value="Unassembled WGS sequence"/>
</dbReference>
<dbReference type="RefSeq" id="WP_229744259.1">
    <property type="nucleotide sequence ID" value="NZ_BMFD01000004.1"/>
</dbReference>
<dbReference type="PANTHER" id="PTHR33706">
    <property type="entry name" value="MORN VARIANT REPEAT PROTEIN"/>
    <property type="match status" value="1"/>
</dbReference>
<comment type="caution">
    <text evidence="2">The sequence shown here is derived from an EMBL/GenBank/DDBJ whole genome shotgun (WGS) entry which is preliminary data.</text>
</comment>
<dbReference type="SUPFAM" id="SSF82185">
    <property type="entry name" value="Histone H3 K4-specific methyltransferase SET7/9 N-terminal domain"/>
    <property type="match status" value="5"/>
</dbReference>
<sequence length="532" mass="61479">MKYITGVLLLLLLTNTLQAQNNSNIVSIYNSDSTFVGTGLVKNNLMEGLWKFENPKTGILLQTSNFSNGLKEGTTIAYFDGRNKRLEAEYKRNKLNGPFKEYDIYGNLRLELVFQDSIPVGPYKEYHPKTSRATPFDPNNVKMEGNYLNGKKEGLWVTYYDTNLTSVAIKENYKNGVLDGKYSEFDFDGTLVLEVDFINGDPDGVYKKYVYTKMVWEEGQFDKGRKIGKWLSYFPGTKIIESEKYYDDRGNKTGEWKYYYENKRVARVEKYENDIPVGTWEEFFPNRNLSKRKTYELGVPVGEYIENHSNGDISVIGQYKGGAKDGLWKSYFPDGNLYSIGEYKNDLKTGLWKYFNKIGILIAEGEYNLGSENGQWFYYYDGGQLKSVGSYFLGFEEGTWGLFYDNKQLTQEEYWSNGRLLNVGEYNNFTGSKTFEKGTLKDGNGTRLTYYVGGKKESEGNYKDGKPNGKWSYFHENERLASEGQMVDGKKEGMWRYFNINGRLEQVITFENDEIKEPKGPEPEIRFKSFDQ</sequence>
<feature type="signal peptide" evidence="1">
    <location>
        <begin position="1"/>
        <end position="19"/>
    </location>
</feature>
<dbReference type="Gene3D" id="2.20.110.10">
    <property type="entry name" value="Histone H3 K4-specific methyltransferase SET7/9 N-terminal domain"/>
    <property type="match status" value="4"/>
</dbReference>